<dbReference type="Gene3D" id="3.30.450.30">
    <property type="entry name" value="Dynein light chain 2a, cytoplasmic"/>
    <property type="match status" value="1"/>
</dbReference>
<organism evidence="8 9">
    <name type="scientific">Lentinula boryana</name>
    <dbReference type="NCBI Taxonomy" id="40481"/>
    <lineage>
        <taxon>Eukaryota</taxon>
        <taxon>Fungi</taxon>
        <taxon>Dikarya</taxon>
        <taxon>Basidiomycota</taxon>
        <taxon>Agaricomycotina</taxon>
        <taxon>Agaricomycetes</taxon>
        <taxon>Agaricomycetidae</taxon>
        <taxon>Agaricales</taxon>
        <taxon>Marasmiineae</taxon>
        <taxon>Omphalotaceae</taxon>
        <taxon>Lentinula</taxon>
    </lineage>
</organism>
<name>A0ABQ8QTC6_9AGAR</name>
<dbReference type="InterPro" id="IPR005455">
    <property type="entry name" value="PFN_euk"/>
</dbReference>
<keyword evidence="3" id="KW-0963">Cytoplasm</keyword>
<protein>
    <recommendedName>
        <fullName evidence="7">Profilin</fullName>
    </recommendedName>
</protein>
<evidence type="ECO:0000313" key="8">
    <source>
        <dbReference type="EMBL" id="KAJ4001643.1"/>
    </source>
</evidence>
<dbReference type="PANTHER" id="PTHR11604">
    <property type="entry name" value="PROFILIN"/>
    <property type="match status" value="1"/>
</dbReference>
<keyword evidence="9" id="KW-1185">Reference proteome</keyword>
<dbReference type="SMART" id="SM00392">
    <property type="entry name" value="PROF"/>
    <property type="match status" value="1"/>
</dbReference>
<evidence type="ECO:0000256" key="1">
    <source>
        <dbReference type="ARBA" id="ARBA00004245"/>
    </source>
</evidence>
<evidence type="ECO:0000313" key="9">
    <source>
        <dbReference type="Proteomes" id="UP001163828"/>
    </source>
</evidence>
<accession>A0ABQ8QTC6</accession>
<dbReference type="EMBL" id="MU790507">
    <property type="protein sequence ID" value="KAJ4001643.1"/>
    <property type="molecule type" value="Genomic_DNA"/>
</dbReference>
<comment type="similarity">
    <text evidence="2 7">Belongs to the profilin family.</text>
</comment>
<proteinExistence type="inferred from homology"/>
<keyword evidence="4 7" id="KW-0009">Actin-binding</keyword>
<dbReference type="Proteomes" id="UP001163828">
    <property type="component" value="Unassembled WGS sequence"/>
</dbReference>
<comment type="subunit">
    <text evidence="6">Occurs in many kinds of cells as a complex with monomeric actin in a 1:1 ratio.</text>
</comment>
<dbReference type="Pfam" id="PF00235">
    <property type="entry name" value="Profilin"/>
    <property type="match status" value="1"/>
</dbReference>
<dbReference type="PRINTS" id="PR01640">
    <property type="entry name" value="PROFILINPLNT"/>
</dbReference>
<evidence type="ECO:0000256" key="3">
    <source>
        <dbReference type="ARBA" id="ARBA00022490"/>
    </source>
</evidence>
<keyword evidence="5 6" id="KW-0206">Cytoskeleton</keyword>
<sequence>MSWQSYVDTNLLGTGSINEASIIGVQGGIWATSAGLELSDAEQAKLLQAHSQPEAVQASGLVIGGVKYFCLQANDRSIYLKKGLDGAVVVKTTQAILCCVYRAPTLAGTATNIVEGLADYLISVGY</sequence>
<dbReference type="PRINTS" id="PR00392">
    <property type="entry name" value="PROFILIN"/>
</dbReference>
<evidence type="ECO:0000256" key="7">
    <source>
        <dbReference type="RuleBase" id="RU003909"/>
    </source>
</evidence>
<evidence type="ECO:0000256" key="5">
    <source>
        <dbReference type="ARBA" id="ARBA00023212"/>
    </source>
</evidence>
<evidence type="ECO:0000256" key="2">
    <source>
        <dbReference type="ARBA" id="ARBA00010058"/>
    </source>
</evidence>
<dbReference type="PANTHER" id="PTHR11604:SF0">
    <property type="entry name" value="PROFILIN"/>
    <property type="match status" value="1"/>
</dbReference>
<dbReference type="SUPFAM" id="SSF55770">
    <property type="entry name" value="Profilin (actin-binding protein)"/>
    <property type="match status" value="1"/>
</dbReference>
<gene>
    <name evidence="8" type="ORF">F5050DRAFT_1802962</name>
</gene>
<comment type="caution">
    <text evidence="8">The sequence shown here is derived from an EMBL/GenBank/DDBJ whole genome shotgun (WGS) entry which is preliminary data.</text>
</comment>
<dbReference type="PROSITE" id="PS00414">
    <property type="entry name" value="PROFILIN"/>
    <property type="match status" value="1"/>
</dbReference>
<evidence type="ECO:0000256" key="4">
    <source>
        <dbReference type="ARBA" id="ARBA00023203"/>
    </source>
</evidence>
<dbReference type="InterPro" id="IPR027310">
    <property type="entry name" value="Profilin_CS"/>
</dbReference>
<reference evidence="8" key="1">
    <citation type="submission" date="2022-08" db="EMBL/GenBank/DDBJ databases">
        <authorList>
            <consortium name="DOE Joint Genome Institute"/>
            <person name="Min B."/>
            <person name="Riley R."/>
            <person name="Sierra-Patev S."/>
            <person name="Naranjo-Ortiz M."/>
            <person name="Looney B."/>
            <person name="Konkel Z."/>
            <person name="Slot J.C."/>
            <person name="Sakamoto Y."/>
            <person name="Steenwyk J.L."/>
            <person name="Rokas A."/>
            <person name="Carro J."/>
            <person name="Camarero S."/>
            <person name="Ferreira P."/>
            <person name="Molpeceres G."/>
            <person name="Ruiz-Duenas F.J."/>
            <person name="Serrano A."/>
            <person name="Henrissat B."/>
            <person name="Drula E."/>
            <person name="Hughes K.W."/>
            <person name="Mata J.L."/>
            <person name="Ishikawa N.K."/>
            <person name="Vargas-Isla R."/>
            <person name="Ushijima S."/>
            <person name="Smith C.A."/>
            <person name="Ahrendt S."/>
            <person name="Andreopoulos W."/>
            <person name="He G."/>
            <person name="Labutti K."/>
            <person name="Lipzen A."/>
            <person name="Ng V."/>
            <person name="Sandor L."/>
            <person name="Barry K."/>
            <person name="Martinez A.T."/>
            <person name="Xiao Y."/>
            <person name="Gibbons J.G."/>
            <person name="Terashima K."/>
            <person name="Hibbett D.S."/>
            <person name="Grigoriev I.V."/>
        </authorList>
    </citation>
    <scope>NUCLEOTIDE SEQUENCE</scope>
    <source>
        <strain evidence="8">TFB10827</strain>
    </source>
</reference>
<comment type="function">
    <text evidence="6">Binds to actin and affects the structure of the cytoskeleton. At high concentrations, profilin prevents the polymerization of actin, whereas it enhances it at low concentrations.</text>
</comment>
<comment type="subcellular location">
    <subcellularLocation>
        <location evidence="1">Cytoplasm</location>
        <location evidence="1">Cytoskeleton</location>
    </subcellularLocation>
</comment>
<dbReference type="InterPro" id="IPR048278">
    <property type="entry name" value="PFN"/>
</dbReference>
<dbReference type="InterPro" id="IPR036140">
    <property type="entry name" value="PFN_sf"/>
</dbReference>
<dbReference type="CDD" id="cd00148">
    <property type="entry name" value="PROF"/>
    <property type="match status" value="1"/>
</dbReference>
<evidence type="ECO:0000256" key="6">
    <source>
        <dbReference type="RuleBase" id="RU003908"/>
    </source>
</evidence>